<reference evidence="2" key="1">
    <citation type="submission" date="2024-05" db="EMBL/GenBank/DDBJ databases">
        <title>30 novel species of actinomycetes from the DSMZ collection.</title>
        <authorList>
            <person name="Nouioui I."/>
        </authorList>
    </citation>
    <scope>NUCLEOTIDE SEQUENCE</scope>
    <source>
        <strain evidence="2">DSM 40712</strain>
    </source>
</reference>
<accession>A0ABU3B1P4</accession>
<protein>
    <submittedName>
        <fullName evidence="2">Uncharacterized protein</fullName>
    </submittedName>
</protein>
<organism evidence="2 3">
    <name type="scientific">Streptomyces lancefieldiae</name>
    <dbReference type="NCBI Taxonomy" id="3075520"/>
    <lineage>
        <taxon>Bacteria</taxon>
        <taxon>Bacillati</taxon>
        <taxon>Actinomycetota</taxon>
        <taxon>Actinomycetes</taxon>
        <taxon>Kitasatosporales</taxon>
        <taxon>Streptomycetaceae</taxon>
        <taxon>Streptomyces</taxon>
    </lineage>
</organism>
<keyword evidence="3" id="KW-1185">Reference proteome</keyword>
<gene>
    <name evidence="2" type="ORF">RM812_38905</name>
</gene>
<dbReference type="EMBL" id="JAVRFH010000095">
    <property type="protein sequence ID" value="MDT0616083.1"/>
    <property type="molecule type" value="Genomic_DNA"/>
</dbReference>
<feature type="region of interest" description="Disordered" evidence="1">
    <location>
        <begin position="1"/>
        <end position="74"/>
    </location>
</feature>
<feature type="non-terminal residue" evidence="2">
    <location>
        <position position="74"/>
    </location>
</feature>
<sequence length="74" mass="7277">MHSAAPDHLTPAAQPTAGHRGSGGRCRGMFGRAPPGGTENRPGPPAPASASDRAPPAATDGNPDGADPARKSTI</sequence>
<comment type="caution">
    <text evidence="2">The sequence shown here is derived from an EMBL/GenBank/DDBJ whole genome shotgun (WGS) entry which is preliminary data.</text>
</comment>
<evidence type="ECO:0000256" key="1">
    <source>
        <dbReference type="SAM" id="MobiDB-lite"/>
    </source>
</evidence>
<feature type="compositionally biased region" description="Low complexity" evidence="1">
    <location>
        <begin position="48"/>
        <end position="58"/>
    </location>
</feature>
<evidence type="ECO:0000313" key="3">
    <source>
        <dbReference type="Proteomes" id="UP001180724"/>
    </source>
</evidence>
<dbReference type="Proteomes" id="UP001180724">
    <property type="component" value="Unassembled WGS sequence"/>
</dbReference>
<name>A0ABU3B1P4_9ACTN</name>
<proteinExistence type="predicted"/>
<evidence type="ECO:0000313" key="2">
    <source>
        <dbReference type="EMBL" id="MDT0616083.1"/>
    </source>
</evidence>